<dbReference type="SUPFAM" id="SSF101898">
    <property type="entry name" value="NHL repeat"/>
    <property type="match status" value="1"/>
</dbReference>
<reference evidence="3 4" key="2">
    <citation type="submission" date="2020-05" db="EMBL/GenBank/DDBJ databases">
        <authorList>
            <person name="Khan S.A."/>
            <person name="Jeon C.O."/>
            <person name="Chun B.H."/>
        </authorList>
    </citation>
    <scope>NUCLEOTIDE SEQUENCE [LARGE SCALE GENOMIC DNA]</scope>
    <source>
        <strain evidence="3 4">H242</strain>
    </source>
</reference>
<dbReference type="Pfam" id="PF06739">
    <property type="entry name" value="SBBP"/>
    <property type="match status" value="2"/>
</dbReference>
<keyword evidence="4" id="KW-1185">Reference proteome</keyword>
<evidence type="ECO:0000313" key="4">
    <source>
        <dbReference type="Proteomes" id="UP000500826"/>
    </source>
</evidence>
<feature type="compositionally biased region" description="Low complexity" evidence="1">
    <location>
        <begin position="608"/>
        <end position="620"/>
    </location>
</feature>
<dbReference type="EMBL" id="CP053418">
    <property type="protein sequence ID" value="QJW84709.1"/>
    <property type="molecule type" value="Genomic_DNA"/>
</dbReference>
<evidence type="ECO:0000256" key="1">
    <source>
        <dbReference type="SAM" id="MobiDB-lite"/>
    </source>
</evidence>
<dbReference type="InterPro" id="IPR057708">
    <property type="entry name" value="DUF7948"/>
</dbReference>
<feature type="region of interest" description="Disordered" evidence="1">
    <location>
        <begin position="604"/>
        <end position="630"/>
    </location>
</feature>
<dbReference type="InterPro" id="IPR052918">
    <property type="entry name" value="Motility_Chemotaxis_Reg"/>
</dbReference>
<accession>A0ABX6P5E0</accession>
<dbReference type="Proteomes" id="UP000500826">
    <property type="component" value="Chromosome"/>
</dbReference>
<feature type="domain" description="DUF7948" evidence="2">
    <location>
        <begin position="2"/>
        <end position="111"/>
    </location>
</feature>
<organism evidence="3 4">
    <name type="scientific">Ramlibacter terrae</name>
    <dbReference type="NCBI Taxonomy" id="2732511"/>
    <lineage>
        <taxon>Bacteria</taxon>
        <taxon>Pseudomonadati</taxon>
        <taxon>Pseudomonadota</taxon>
        <taxon>Betaproteobacteria</taxon>
        <taxon>Burkholderiales</taxon>
        <taxon>Comamonadaceae</taxon>
        <taxon>Ramlibacter</taxon>
    </lineage>
</organism>
<name>A0ABX6P5E0_9BURK</name>
<dbReference type="Gene3D" id="2.120.10.30">
    <property type="entry name" value="TolB, C-terminal domain"/>
    <property type="match status" value="1"/>
</dbReference>
<dbReference type="PANTHER" id="PTHR35580">
    <property type="entry name" value="CELL SURFACE GLYCOPROTEIN (S-LAYER PROTEIN)-LIKE PROTEIN"/>
    <property type="match status" value="1"/>
</dbReference>
<evidence type="ECO:0000259" key="2">
    <source>
        <dbReference type="Pfam" id="PF25778"/>
    </source>
</evidence>
<dbReference type="Pfam" id="PF25778">
    <property type="entry name" value="DUF7948"/>
    <property type="match status" value="1"/>
</dbReference>
<evidence type="ECO:0000313" key="3">
    <source>
        <dbReference type="EMBL" id="QJW84709.1"/>
    </source>
</evidence>
<reference evidence="3 4" key="1">
    <citation type="submission" date="2020-05" db="EMBL/GenBank/DDBJ databases">
        <title>Ramlibacter rhizophilus sp. nov., isolated from rhizosphere soil of national flower Mugunghwa from South Korea.</title>
        <authorList>
            <person name="Zheng-Fei Y."/>
            <person name="Huan T."/>
        </authorList>
    </citation>
    <scope>NUCLEOTIDE SEQUENCE [LARGE SCALE GENOMIC DNA]</scope>
    <source>
        <strain evidence="3 4">H242</strain>
    </source>
</reference>
<protein>
    <recommendedName>
        <fullName evidence="2">DUF7948 domain-containing protein</fullName>
    </recommendedName>
</protein>
<sequence length="630" mass="63435">MLYEDVYRGVDVRYYGTQRKLEYDFIVAAGADASQIRLRFEGAEARLDAKGNLLLRTSEGRDLTFDAPVSYREGPNGREAVASSYRLHADGSVSIRLGAYDKSRELVIDPVLSSASYFGEAGTETGVDVAVDAAGKVYVTGSTNSTGGVLGTVLGGLFGTTTVDTYVAKFNADLSALEWTARVGGDGEDRPTAIAVDAAGSAVVTGWTRSTDFATSGAADTSRSGTQDAFVYRLDAAGTGVAFATYFGDANNGETGNGIALDASGNIYVTGIASGASGGGTDAFVARYGPGGALQLQFKYGGGNDDTGNDIAVDGAGDMYVVGNTKGGSPAMLGGHQTGRAGGAEGFLARFTASGTLVYGTFIGGDEDDTAVAVAVDGNGRAYVVGQTEKSDDSGFQLTTGAWNTHRIGGFTGYLRIYDTDLTGAASLVYSTLVGGNGPNDDPIGVALRGDVVVVLTNAASPGFAVTTDALKATHSPGTLHVAAINPGGAGAGDLVWGSYYGNGVTGGGLAVSGLSIYVAGSTGANGLATTGAADTTRSGQDAIVGRLTLLNDPPVLTGFNGPTMLEDLPGNGFSVLSLITGKLTDTNVGAVLGVAITGSTSVGGTGTTRSTAAPTGSRSVRPPRAPPCC</sequence>
<dbReference type="InterPro" id="IPR010620">
    <property type="entry name" value="SBBP_repeat"/>
</dbReference>
<dbReference type="PANTHER" id="PTHR35580:SF1">
    <property type="entry name" value="PHYTASE-LIKE DOMAIN-CONTAINING PROTEIN"/>
    <property type="match status" value="1"/>
</dbReference>
<gene>
    <name evidence="3" type="ORF">HK414_16505</name>
</gene>
<dbReference type="InterPro" id="IPR011042">
    <property type="entry name" value="6-blade_b-propeller_TolB-like"/>
</dbReference>
<proteinExistence type="predicted"/>